<proteinExistence type="predicted"/>
<reference evidence="1 2" key="1">
    <citation type="journal article" date="2020" name="Int. J. Syst. Evol. Microbiol.">
        <title>Reclassification of Streptomyces castelarensis and Streptomyces sporoclivatus as later heterotypic synonyms of Streptomyces antimycoticus.</title>
        <authorList>
            <person name="Komaki H."/>
            <person name="Tamura T."/>
        </authorList>
    </citation>
    <scope>NUCLEOTIDE SEQUENCE [LARGE SCALE GENOMIC DNA]</scope>
    <source>
        <strain evidence="1 2">NBRC 12839</strain>
    </source>
</reference>
<protein>
    <submittedName>
        <fullName evidence="1">Uncharacterized protein</fullName>
    </submittedName>
</protein>
<evidence type="ECO:0000313" key="2">
    <source>
        <dbReference type="Proteomes" id="UP000299290"/>
    </source>
</evidence>
<organism evidence="1 2">
    <name type="scientific">Streptomyces antimycoticus</name>
    <dbReference type="NCBI Taxonomy" id="68175"/>
    <lineage>
        <taxon>Bacteria</taxon>
        <taxon>Bacillati</taxon>
        <taxon>Actinomycetota</taxon>
        <taxon>Actinomycetes</taxon>
        <taxon>Kitasatosporales</taxon>
        <taxon>Streptomycetaceae</taxon>
        <taxon>Streptomyces</taxon>
        <taxon>Streptomyces violaceusniger group</taxon>
    </lineage>
</organism>
<dbReference type="Proteomes" id="UP000299290">
    <property type="component" value="Unassembled WGS sequence"/>
</dbReference>
<comment type="caution">
    <text evidence="1">The sequence shown here is derived from an EMBL/GenBank/DDBJ whole genome shotgun (WGS) entry which is preliminary data.</text>
</comment>
<dbReference type="AlphaFoldDB" id="A0A4D4KL74"/>
<accession>A0A4D4KL74</accession>
<sequence>MARTSRARSADDAKLRLTSPLREKLKALVFDANAYGQARPDLDHLGRLASRLAGIHVETWVPEPVAWEWAEHLASDWQVLKNAAAAERKRLLDAGLEVPAPTGYATRDEVIAAALANLANTPNVKIIELSGRSAIEGLKDQVLLRDPAKRKGGRAPDPEKGIKGVTGIKTGASDSAWIRDVLALAAPDEVVIVSSDRDVSAAFEAWNKQIPELRSLTELRPTFFDFTVDDGHARSAIVRYLRERIPAQVERDGIDIGRIVGLEAAYTATRDGDGTSLSSYGASVTGLVALAGIGSVRVEANQPSAPTPNNRGNGPADPGTALMEAADATVFFLATGEATVQTLLNGGDPEVEVVPINSVLVRAQLTFQFVDGVITSLAADTDATAMILEEAFDDDEALAEAVIEALNTVPGIALDSGPLEDQVIDIPGTKAHVALSTSRFGDGQWAMEINLWLGNDEEQELEGTAGVECEYDPSSWWGGREGFQGPDAYPVSVWGTGLHDTHKVWALSAWLIDRIDWPQFLVLTPEPVAATNDESADD</sequence>
<gene>
    <name evidence="1" type="ORF">SANT12839_101540</name>
</gene>
<dbReference type="RefSeq" id="WP_174887582.1">
    <property type="nucleotide sequence ID" value="NZ_BJHV01000003.1"/>
</dbReference>
<keyword evidence="2" id="KW-1185">Reference proteome</keyword>
<evidence type="ECO:0000313" key="1">
    <source>
        <dbReference type="EMBL" id="GDY49272.1"/>
    </source>
</evidence>
<name>A0A4D4KL74_9ACTN</name>
<dbReference type="EMBL" id="BJHV01000003">
    <property type="protein sequence ID" value="GDY49272.1"/>
    <property type="molecule type" value="Genomic_DNA"/>
</dbReference>